<evidence type="ECO:0000313" key="1">
    <source>
        <dbReference type="EMBL" id="MBC5770586.1"/>
    </source>
</evidence>
<organism evidence="1 2">
    <name type="scientific">Dysosmobacter segnis</name>
    <dbReference type="NCBI Taxonomy" id="2763042"/>
    <lineage>
        <taxon>Bacteria</taxon>
        <taxon>Bacillati</taxon>
        <taxon>Bacillota</taxon>
        <taxon>Clostridia</taxon>
        <taxon>Eubacteriales</taxon>
        <taxon>Oscillospiraceae</taxon>
        <taxon>Dysosmobacter</taxon>
    </lineage>
</organism>
<evidence type="ECO:0000313" key="2">
    <source>
        <dbReference type="Proteomes" id="UP000620327"/>
    </source>
</evidence>
<proteinExistence type="predicted"/>
<dbReference type="EMBL" id="JACOQI010000008">
    <property type="protein sequence ID" value="MBC5770586.1"/>
    <property type="molecule type" value="Genomic_DNA"/>
</dbReference>
<dbReference type="Proteomes" id="UP000620327">
    <property type="component" value="Unassembled WGS sequence"/>
</dbReference>
<gene>
    <name evidence="1" type="ORF">H8Z83_09665</name>
</gene>
<sequence>MRAQNHQKKAAIVGALERKFRSIFASKTACISCAQAAADASLSGRTAQIAQLHSAESSVNSGEKPAGFYEELTQKTEPKFVKTSSVFFETDDIFRACFAITHL</sequence>
<dbReference type="RefSeq" id="WP_187014835.1">
    <property type="nucleotide sequence ID" value="NZ_JACOQI010000008.1"/>
</dbReference>
<reference evidence="1" key="1">
    <citation type="submission" date="2020-08" db="EMBL/GenBank/DDBJ databases">
        <title>Genome public.</title>
        <authorList>
            <person name="Liu C."/>
            <person name="Sun Q."/>
        </authorList>
    </citation>
    <scope>NUCLEOTIDE SEQUENCE</scope>
    <source>
        <strain evidence="1">BX15</strain>
    </source>
</reference>
<comment type="caution">
    <text evidence="1">The sequence shown here is derived from an EMBL/GenBank/DDBJ whole genome shotgun (WGS) entry which is preliminary data.</text>
</comment>
<protein>
    <submittedName>
        <fullName evidence="1">Uncharacterized protein</fullName>
    </submittedName>
</protein>
<accession>A0A923S7F6</accession>
<keyword evidence="2" id="KW-1185">Reference proteome</keyword>
<dbReference type="AlphaFoldDB" id="A0A923S7F6"/>
<name>A0A923S7F6_9FIRM</name>